<dbReference type="RefSeq" id="WP_077969124.1">
    <property type="nucleotide sequence ID" value="NZ_CP045178.1"/>
</dbReference>
<protein>
    <submittedName>
        <fullName evidence="1">Uncharacterized protein</fullName>
    </submittedName>
</protein>
<evidence type="ECO:0000313" key="1">
    <source>
        <dbReference type="EMBL" id="OON78066.1"/>
    </source>
</evidence>
<sequence>MRILKATRDVGASALVWHAMAEGNRALCGVRVADGLPDTASCTDQYCETCMAHVDRCVRESGIHLNGRKAAVRPAAEHGRVKETG</sequence>
<name>A0A1V4A7Y1_9ACTN</name>
<dbReference type="AlphaFoldDB" id="A0A1V4A7Y1"/>
<proteinExistence type="predicted"/>
<reference evidence="1 2" key="1">
    <citation type="submission" date="2017-02" db="EMBL/GenBank/DDBJ databases">
        <title>Draft Genome Sequence of Streptomyces tsukubaensis F601, a Producer of the immunosuppressant tacrolimus FK506.</title>
        <authorList>
            <person name="Zong G."/>
            <person name="Zhong C."/>
            <person name="Fu J."/>
            <person name="Qin R."/>
            <person name="Cao G."/>
        </authorList>
    </citation>
    <scope>NUCLEOTIDE SEQUENCE [LARGE SCALE GENOMIC DNA]</scope>
    <source>
        <strain evidence="1 2">F601</strain>
    </source>
</reference>
<accession>A0A1V4A7Y1</accession>
<keyword evidence="2" id="KW-1185">Reference proteome</keyword>
<gene>
    <name evidence="1" type="ORF">B1H18_17790</name>
</gene>
<evidence type="ECO:0000313" key="2">
    <source>
        <dbReference type="Proteomes" id="UP000190539"/>
    </source>
</evidence>
<dbReference type="Proteomes" id="UP000190539">
    <property type="component" value="Unassembled WGS sequence"/>
</dbReference>
<dbReference type="EMBL" id="MVFC01000013">
    <property type="protein sequence ID" value="OON78066.1"/>
    <property type="molecule type" value="Genomic_DNA"/>
</dbReference>
<dbReference type="STRING" id="83656.B1H18_17790"/>
<comment type="caution">
    <text evidence="1">The sequence shown here is derived from an EMBL/GenBank/DDBJ whole genome shotgun (WGS) entry which is preliminary data.</text>
</comment>
<dbReference type="OrthoDB" id="4269434at2"/>
<organism evidence="1 2">
    <name type="scientific">Streptomyces tsukubensis</name>
    <dbReference type="NCBI Taxonomy" id="83656"/>
    <lineage>
        <taxon>Bacteria</taxon>
        <taxon>Bacillati</taxon>
        <taxon>Actinomycetota</taxon>
        <taxon>Actinomycetes</taxon>
        <taxon>Kitasatosporales</taxon>
        <taxon>Streptomycetaceae</taxon>
        <taxon>Streptomyces</taxon>
    </lineage>
</organism>